<organism evidence="2 3">
    <name type="scientific">Bradyrhizobium lablabi</name>
    <dbReference type="NCBI Taxonomy" id="722472"/>
    <lineage>
        <taxon>Bacteria</taxon>
        <taxon>Pseudomonadati</taxon>
        <taxon>Pseudomonadota</taxon>
        <taxon>Alphaproteobacteria</taxon>
        <taxon>Hyphomicrobiales</taxon>
        <taxon>Nitrobacteraceae</taxon>
        <taxon>Bradyrhizobium</taxon>
    </lineage>
</organism>
<accession>A0A1M6IJL9</accession>
<dbReference type="AlphaFoldDB" id="A0A1M6IJL9"/>
<name>A0A1M6IJL9_9BRAD</name>
<evidence type="ECO:0000313" key="3">
    <source>
        <dbReference type="Proteomes" id="UP000189935"/>
    </source>
</evidence>
<gene>
    <name evidence="2" type="ORF">SAMN05444159_0380</name>
</gene>
<dbReference type="EMBL" id="LT670844">
    <property type="protein sequence ID" value="SHJ34638.1"/>
    <property type="molecule type" value="Genomic_DNA"/>
</dbReference>
<keyword evidence="1" id="KW-0812">Transmembrane</keyword>
<evidence type="ECO:0000313" key="2">
    <source>
        <dbReference type="EMBL" id="SHJ34638.1"/>
    </source>
</evidence>
<reference evidence="2 3" key="1">
    <citation type="submission" date="2016-11" db="EMBL/GenBank/DDBJ databases">
        <authorList>
            <person name="Jaros S."/>
            <person name="Januszkiewicz K."/>
            <person name="Wedrychowicz H."/>
        </authorList>
    </citation>
    <scope>NUCLEOTIDE SEQUENCE [LARGE SCALE GENOMIC DNA]</scope>
    <source>
        <strain evidence="2 3">GAS499</strain>
    </source>
</reference>
<evidence type="ECO:0000256" key="1">
    <source>
        <dbReference type="SAM" id="Phobius"/>
    </source>
</evidence>
<sequence length="57" mass="6185">MPFGIGIYLPLLSSKPNWTIRAITGVMLAISLCNLAAVVTNEARRNCTTILHCGLKK</sequence>
<proteinExistence type="predicted"/>
<keyword evidence="1" id="KW-1133">Transmembrane helix</keyword>
<feature type="transmembrane region" description="Helical" evidence="1">
    <location>
        <begin position="20"/>
        <end position="39"/>
    </location>
</feature>
<dbReference type="Proteomes" id="UP000189935">
    <property type="component" value="Chromosome I"/>
</dbReference>
<protein>
    <submittedName>
        <fullName evidence="2">Uncharacterized protein</fullName>
    </submittedName>
</protein>
<keyword evidence="1" id="KW-0472">Membrane</keyword>